<dbReference type="EMBL" id="JARQAJ010000001">
    <property type="protein sequence ID" value="MDT2758168.1"/>
    <property type="molecule type" value="Genomic_DNA"/>
</dbReference>
<protein>
    <submittedName>
        <fullName evidence="1">Uncharacterized protein</fullName>
    </submittedName>
</protein>
<accession>A0ABU3F671</accession>
<sequence length="112" mass="12915">MKKAVWIFSINVDDGGAPFGYAFNLAGWRIKKFQEEIKEELLPDIDLEFISYDVTTNQIPAADIVIFNDKDSRFIADTIRKNGLSIPYQDVYIKDTKKIKDTILTFFNTTKI</sequence>
<reference evidence="1" key="1">
    <citation type="submission" date="2023-03" db="EMBL/GenBank/DDBJ databases">
        <authorList>
            <person name="Shen W."/>
            <person name="Cai J."/>
        </authorList>
    </citation>
    <scope>NUCLEOTIDE SEQUENCE</scope>
    <source>
        <strain evidence="1">P66-3</strain>
    </source>
</reference>
<name>A0ABU3F671_9ENTE</name>
<gene>
    <name evidence="1" type="ORF">P7H27_00025</name>
</gene>
<dbReference type="Proteomes" id="UP001181046">
    <property type="component" value="Unassembled WGS sequence"/>
</dbReference>
<comment type="caution">
    <text evidence="1">The sequence shown here is derived from an EMBL/GenBank/DDBJ whole genome shotgun (WGS) entry which is preliminary data.</text>
</comment>
<keyword evidence="2" id="KW-1185">Reference proteome</keyword>
<dbReference type="RefSeq" id="WP_311829080.1">
    <property type="nucleotide sequence ID" value="NZ_JARQAJ010000001.1"/>
</dbReference>
<evidence type="ECO:0000313" key="2">
    <source>
        <dbReference type="Proteomes" id="UP001181046"/>
    </source>
</evidence>
<proteinExistence type="predicted"/>
<evidence type="ECO:0000313" key="1">
    <source>
        <dbReference type="EMBL" id="MDT2758168.1"/>
    </source>
</evidence>
<organism evidence="1 2">
    <name type="scientific">Enterococcus xiangfangensis</name>
    <dbReference type="NCBI Taxonomy" id="1296537"/>
    <lineage>
        <taxon>Bacteria</taxon>
        <taxon>Bacillati</taxon>
        <taxon>Bacillota</taxon>
        <taxon>Bacilli</taxon>
        <taxon>Lactobacillales</taxon>
        <taxon>Enterococcaceae</taxon>
        <taxon>Enterococcus</taxon>
    </lineage>
</organism>